<keyword evidence="4" id="KW-1185">Reference proteome</keyword>
<gene>
    <name evidence="3" type="ORF">QBC46DRAFT_405439</name>
</gene>
<name>A0AAN6NDC0_9PEZI</name>
<dbReference type="InterPro" id="IPR001810">
    <property type="entry name" value="F-box_dom"/>
</dbReference>
<dbReference type="EMBL" id="MU853766">
    <property type="protein sequence ID" value="KAK3943365.1"/>
    <property type="molecule type" value="Genomic_DNA"/>
</dbReference>
<dbReference type="AlphaFoldDB" id="A0AAN6NDC0"/>
<feature type="region of interest" description="Disordered" evidence="1">
    <location>
        <begin position="395"/>
        <end position="424"/>
    </location>
</feature>
<accession>A0AAN6NDC0</accession>
<evidence type="ECO:0000256" key="1">
    <source>
        <dbReference type="SAM" id="MobiDB-lite"/>
    </source>
</evidence>
<feature type="domain" description="F-box" evidence="2">
    <location>
        <begin position="28"/>
        <end position="69"/>
    </location>
</feature>
<sequence>MDTTLPLASDAPSDAKSPEPPTGWPIFLPPEIDEMVFDSMDRQSLSRMKQTCRKFRNHIYDRGYLIRRLERMYTREGLKHAITLTRIYEYIRYPCLYAPSCPRSCTVRRVGAILDDSDTANKAAIQSEDLLMRLWDLHTVTEAFTRYVLEQTAMRCATAIDESAAITGTFRLVNKGFVVEVRSTKEPHASLDQTFSAAEVARIERSFLRIELLRLMAKWKTAMTLISRLQKWEFEELQTASFFMNKFVRTREEGGGDGLRRLRGLAHDDADCRMPEQEDWQIGREFSVWSFKAYRSIPAVIPLFWPFVGHPTIFQRRAVETTTFDADSPDKPNLAWDRYASLVQQPLRRWTPLSWLDYGPWIFNDARRIGWVYWDQGRVKTLGYGSREGVAEIWKKDEEEKKGNEEESEDESEHLNTPGHDPTIDTDSIVFMFWEMVKYAAPS</sequence>
<proteinExistence type="predicted"/>
<dbReference type="Proteomes" id="UP001303473">
    <property type="component" value="Unassembled WGS sequence"/>
</dbReference>
<dbReference type="SUPFAM" id="SSF81383">
    <property type="entry name" value="F-box domain"/>
    <property type="match status" value="1"/>
</dbReference>
<organism evidence="3 4">
    <name type="scientific">Diplogelasinospora grovesii</name>
    <dbReference type="NCBI Taxonomy" id="303347"/>
    <lineage>
        <taxon>Eukaryota</taxon>
        <taxon>Fungi</taxon>
        <taxon>Dikarya</taxon>
        <taxon>Ascomycota</taxon>
        <taxon>Pezizomycotina</taxon>
        <taxon>Sordariomycetes</taxon>
        <taxon>Sordariomycetidae</taxon>
        <taxon>Sordariales</taxon>
        <taxon>Diplogelasinosporaceae</taxon>
        <taxon>Diplogelasinospora</taxon>
    </lineage>
</organism>
<feature type="compositionally biased region" description="Basic and acidic residues" evidence="1">
    <location>
        <begin position="395"/>
        <end position="405"/>
    </location>
</feature>
<evidence type="ECO:0000313" key="3">
    <source>
        <dbReference type="EMBL" id="KAK3943365.1"/>
    </source>
</evidence>
<dbReference type="PROSITE" id="PS50181">
    <property type="entry name" value="FBOX"/>
    <property type="match status" value="1"/>
</dbReference>
<evidence type="ECO:0000313" key="4">
    <source>
        <dbReference type="Proteomes" id="UP001303473"/>
    </source>
</evidence>
<comment type="caution">
    <text evidence="3">The sequence shown here is derived from an EMBL/GenBank/DDBJ whole genome shotgun (WGS) entry which is preliminary data.</text>
</comment>
<protein>
    <recommendedName>
        <fullName evidence="2">F-box domain-containing protein</fullName>
    </recommendedName>
</protein>
<evidence type="ECO:0000259" key="2">
    <source>
        <dbReference type="PROSITE" id="PS50181"/>
    </source>
</evidence>
<dbReference type="InterPro" id="IPR036047">
    <property type="entry name" value="F-box-like_dom_sf"/>
</dbReference>
<feature type="region of interest" description="Disordered" evidence="1">
    <location>
        <begin position="1"/>
        <end position="23"/>
    </location>
</feature>
<reference evidence="4" key="1">
    <citation type="journal article" date="2023" name="Mol. Phylogenet. Evol.">
        <title>Genome-scale phylogeny and comparative genomics of the fungal order Sordariales.</title>
        <authorList>
            <person name="Hensen N."/>
            <person name="Bonometti L."/>
            <person name="Westerberg I."/>
            <person name="Brannstrom I.O."/>
            <person name="Guillou S."/>
            <person name="Cros-Aarteil S."/>
            <person name="Calhoun S."/>
            <person name="Haridas S."/>
            <person name="Kuo A."/>
            <person name="Mondo S."/>
            <person name="Pangilinan J."/>
            <person name="Riley R."/>
            <person name="LaButti K."/>
            <person name="Andreopoulos B."/>
            <person name="Lipzen A."/>
            <person name="Chen C."/>
            <person name="Yan M."/>
            <person name="Daum C."/>
            <person name="Ng V."/>
            <person name="Clum A."/>
            <person name="Steindorff A."/>
            <person name="Ohm R.A."/>
            <person name="Martin F."/>
            <person name="Silar P."/>
            <person name="Natvig D.O."/>
            <person name="Lalanne C."/>
            <person name="Gautier V."/>
            <person name="Ament-Velasquez S.L."/>
            <person name="Kruys A."/>
            <person name="Hutchinson M.I."/>
            <person name="Powell A.J."/>
            <person name="Barry K."/>
            <person name="Miller A.N."/>
            <person name="Grigoriev I.V."/>
            <person name="Debuchy R."/>
            <person name="Gladieux P."/>
            <person name="Hiltunen Thoren M."/>
            <person name="Johannesson H."/>
        </authorList>
    </citation>
    <scope>NUCLEOTIDE SEQUENCE [LARGE SCALE GENOMIC DNA]</scope>
    <source>
        <strain evidence="4">CBS 340.73</strain>
    </source>
</reference>